<dbReference type="AlphaFoldDB" id="A0A9P8LG82"/>
<dbReference type="PANTHER" id="PTHR35205">
    <property type="entry name" value="NB-ARC AND TPR DOMAIN PROTEIN"/>
    <property type="match status" value="1"/>
</dbReference>
<keyword evidence="1" id="KW-0802">TPR repeat</keyword>
<feature type="domain" description="DUF7779" evidence="4">
    <location>
        <begin position="584"/>
        <end position="683"/>
    </location>
</feature>
<feature type="compositionally biased region" description="Polar residues" evidence="2">
    <location>
        <begin position="54"/>
        <end position="63"/>
    </location>
</feature>
<evidence type="ECO:0000256" key="2">
    <source>
        <dbReference type="SAM" id="MobiDB-lite"/>
    </source>
</evidence>
<dbReference type="Pfam" id="PF25000">
    <property type="entry name" value="DUF7779"/>
    <property type="match status" value="1"/>
</dbReference>
<dbReference type="Gene3D" id="3.40.50.300">
    <property type="entry name" value="P-loop containing nucleotide triphosphate hydrolases"/>
    <property type="match status" value="1"/>
</dbReference>
<feature type="region of interest" description="Disordered" evidence="2">
    <location>
        <begin position="1"/>
        <end position="78"/>
    </location>
</feature>
<accession>A0A9P8LG82</accession>
<dbReference type="SUPFAM" id="SSF48452">
    <property type="entry name" value="TPR-like"/>
    <property type="match status" value="1"/>
</dbReference>
<dbReference type="InterPro" id="IPR056681">
    <property type="entry name" value="DUF7779"/>
</dbReference>
<dbReference type="InterPro" id="IPR011990">
    <property type="entry name" value="TPR-like_helical_dom_sf"/>
</dbReference>
<dbReference type="InterPro" id="IPR002182">
    <property type="entry name" value="NB-ARC"/>
</dbReference>
<dbReference type="Gene3D" id="1.25.40.10">
    <property type="entry name" value="Tetratricopeptide repeat domain"/>
    <property type="match status" value="2"/>
</dbReference>
<dbReference type="EMBL" id="JAGHQM010000175">
    <property type="protein sequence ID" value="KAH0564815.1"/>
    <property type="molecule type" value="Genomic_DNA"/>
</dbReference>
<dbReference type="GO" id="GO:0043531">
    <property type="term" value="F:ADP binding"/>
    <property type="evidence" value="ECO:0007669"/>
    <property type="project" value="InterPro"/>
</dbReference>
<feature type="repeat" description="TPR" evidence="1">
    <location>
        <begin position="807"/>
        <end position="840"/>
    </location>
</feature>
<evidence type="ECO:0000259" key="4">
    <source>
        <dbReference type="Pfam" id="PF25000"/>
    </source>
</evidence>
<name>A0A9P8LG82_9PEZI</name>
<proteinExistence type="predicted"/>
<gene>
    <name evidence="5" type="ORF">GP486_001804</name>
</gene>
<evidence type="ECO:0000313" key="6">
    <source>
        <dbReference type="Proteomes" id="UP000750711"/>
    </source>
</evidence>
<evidence type="ECO:0000313" key="5">
    <source>
        <dbReference type="EMBL" id="KAH0564815.1"/>
    </source>
</evidence>
<dbReference type="InterPro" id="IPR019734">
    <property type="entry name" value="TPR_rpt"/>
</dbReference>
<evidence type="ECO:0008006" key="7">
    <source>
        <dbReference type="Google" id="ProtNLM"/>
    </source>
</evidence>
<organism evidence="5 6">
    <name type="scientific">Trichoglossum hirsutum</name>
    <dbReference type="NCBI Taxonomy" id="265104"/>
    <lineage>
        <taxon>Eukaryota</taxon>
        <taxon>Fungi</taxon>
        <taxon>Dikarya</taxon>
        <taxon>Ascomycota</taxon>
        <taxon>Pezizomycotina</taxon>
        <taxon>Geoglossomycetes</taxon>
        <taxon>Geoglossales</taxon>
        <taxon>Geoglossaceae</taxon>
        <taxon>Trichoglossum</taxon>
    </lineage>
</organism>
<feature type="domain" description="NB-ARC" evidence="3">
    <location>
        <begin position="336"/>
        <end position="493"/>
    </location>
</feature>
<dbReference type="Pfam" id="PF13181">
    <property type="entry name" value="TPR_8"/>
    <property type="match status" value="1"/>
</dbReference>
<dbReference type="SUPFAM" id="SSF52540">
    <property type="entry name" value="P-loop containing nucleoside triphosphate hydrolases"/>
    <property type="match status" value="1"/>
</dbReference>
<keyword evidence="6" id="KW-1185">Reference proteome</keyword>
<evidence type="ECO:0000256" key="1">
    <source>
        <dbReference type="PROSITE-ProRule" id="PRU00339"/>
    </source>
</evidence>
<dbReference type="Pfam" id="PF00931">
    <property type="entry name" value="NB-ARC"/>
    <property type="match status" value="1"/>
</dbReference>
<protein>
    <recommendedName>
        <fullName evidence="7">NB-ARC domain-containing protein</fullName>
    </recommendedName>
</protein>
<comment type="caution">
    <text evidence="5">The sequence shown here is derived from an EMBL/GenBank/DDBJ whole genome shotgun (WGS) entry which is preliminary data.</text>
</comment>
<dbReference type="PANTHER" id="PTHR35205:SF1">
    <property type="entry name" value="ZU5 DOMAIN-CONTAINING PROTEIN"/>
    <property type="match status" value="1"/>
</dbReference>
<reference evidence="5" key="1">
    <citation type="submission" date="2021-03" db="EMBL/GenBank/DDBJ databases">
        <title>Comparative genomics and phylogenomic investigation of the class Geoglossomycetes provide insights into ecological specialization and systematics.</title>
        <authorList>
            <person name="Melie T."/>
            <person name="Pirro S."/>
            <person name="Miller A.N."/>
            <person name="Quandt A."/>
        </authorList>
    </citation>
    <scope>NUCLEOTIDE SEQUENCE</scope>
    <source>
        <strain evidence="5">CAQ_001_2017</strain>
    </source>
</reference>
<dbReference type="InterPro" id="IPR027417">
    <property type="entry name" value="P-loop_NTPase"/>
</dbReference>
<dbReference type="Proteomes" id="UP000750711">
    <property type="component" value="Unassembled WGS sequence"/>
</dbReference>
<dbReference type="PROSITE" id="PS50005">
    <property type="entry name" value="TPR"/>
    <property type="match status" value="1"/>
</dbReference>
<evidence type="ECO:0000259" key="3">
    <source>
        <dbReference type="Pfam" id="PF00931"/>
    </source>
</evidence>
<sequence>MTEDEGHQQHNGVRDIPSPANGYVPVPTAAENGGDPPPPLTGVDTPREAVEDGTSGQDESVQNGEKEVSNPHTRKGVTRRKDAYDVDFSDTRAFAAYRWTDIMRATAEKLAQLDCETAPEYCDWESLADEIQKKLTNQGSTIAMKRQLRRIQPFPRVLSALVQQFEGLVAPHQLKFDLLWGLIYLNLRLSYDSPERFKRTTEWLGRIRQITELFSQCIGSCEAENEVRLALVDFFDPIVVICMDSVEYLRECWSDSAAIEAWPGLNDSLNEQISIMNATVKHVGDITSFSKANMVAKVKNMALRHALTPESEEPGTFPNMILPFRQNPRFFGRVEELKKINDYLSPKGDQSLRTYTIYGRRGVGKTEIALHFAHTNQAGFDAIFWVRCESLVSIRQSFTDIAVSLDLPGADKDGHHEENLLAVHGWLKKTRKRWLLIFDNAGQDYILQGYWPVGASGAILITSRKYYNFCKDTLRQGTTIKPFDPKPSWDLLLQLLGDDWKKLDREGRIPQSEITAAKQMLGKLGGLALAIQQAAILIKNDEIGGPTIVKTYEMFEKTFQTLPGRLLGERGSTDRALDTLWDMTFNSLTKNARILLSVLAWLSPDVIQVQLFLPQNQRALDGRLQFCKQASKDIGDDHKATNYSLATTSPEFDKAVDDLLQKELIKQDGRNLSIHRVVQEATNYHNKEDLQDSFDSASQLVYEAFPRQILNQSLYKKWDTCQDYIPHGVHLRKSYLFEISDLDTCDRVNRTALKACEDKKSSLYAELLNIAGRRDHELNRLLDCRMNWEETLRIRELHLPGDHILIGTIYHNLGNLETATGHMEEAMEYYNKATSIYLKGDDKTAFQLALTDLCIGRVYMLQYKFAEARKAIARSEALFVRVLGTDKGFTVHVHYAYGNLEFMQENWEGAAREYEICLKIALSEMPIHPITAAAYYSLGCVELEMGHPDNANFTPNAYFKNLNPRGNLDKAKAIAELRSPTRDDGTIARILWKTAVVMESDTFGEHVTPAALRTYAAEAADLRRRAELARQQLLADGEGGIIPYIDETIAERNEEEDSYDVLLPLYFR</sequence>